<accession>A0ABD2MJ24</accession>
<dbReference type="Pfam" id="PF04790">
    <property type="entry name" value="Sarcoglycan_1"/>
    <property type="match status" value="1"/>
</dbReference>
<dbReference type="Proteomes" id="UP001516400">
    <property type="component" value="Unassembled WGS sequence"/>
</dbReference>
<evidence type="ECO:0000256" key="4">
    <source>
        <dbReference type="ARBA" id="ARBA00022475"/>
    </source>
</evidence>
<keyword evidence="4" id="KW-1003">Cell membrane</keyword>
<evidence type="ECO:0000256" key="9">
    <source>
        <dbReference type="ARBA" id="ARBA00023136"/>
    </source>
</evidence>
<keyword evidence="11" id="KW-0325">Glycoprotein</keyword>
<evidence type="ECO:0000256" key="3">
    <source>
        <dbReference type="ARBA" id="ARBA00007574"/>
    </source>
</evidence>
<evidence type="ECO:0000256" key="5">
    <source>
        <dbReference type="ARBA" id="ARBA00022490"/>
    </source>
</evidence>
<evidence type="ECO:0000256" key="6">
    <source>
        <dbReference type="ARBA" id="ARBA00022692"/>
    </source>
</evidence>
<comment type="similarity">
    <text evidence="3">Belongs to the sarcoglycan beta/delta/gamma/zeta family.</text>
</comment>
<proteinExistence type="inferred from homology"/>
<dbReference type="GO" id="GO:0042383">
    <property type="term" value="C:sarcolemma"/>
    <property type="evidence" value="ECO:0007669"/>
    <property type="project" value="UniProtKB-SubCell"/>
</dbReference>
<reference evidence="13 14" key="1">
    <citation type="journal article" date="2021" name="BMC Biol.">
        <title>Horizontally acquired antibacterial genes associated with adaptive radiation of ladybird beetles.</title>
        <authorList>
            <person name="Li H.S."/>
            <person name="Tang X.F."/>
            <person name="Huang Y.H."/>
            <person name="Xu Z.Y."/>
            <person name="Chen M.L."/>
            <person name="Du X.Y."/>
            <person name="Qiu B.Y."/>
            <person name="Chen P.T."/>
            <person name="Zhang W."/>
            <person name="Slipinski A."/>
            <person name="Escalona H.E."/>
            <person name="Waterhouse R.M."/>
            <person name="Zwick A."/>
            <person name="Pang H."/>
        </authorList>
    </citation>
    <scope>NUCLEOTIDE SEQUENCE [LARGE SCALE GENOMIC DNA]</scope>
    <source>
        <strain evidence="13">SYSU2018</strain>
    </source>
</reference>
<evidence type="ECO:0000256" key="11">
    <source>
        <dbReference type="ARBA" id="ARBA00023180"/>
    </source>
</evidence>
<protein>
    <submittedName>
        <fullName evidence="13">Uncharacterized protein</fullName>
    </submittedName>
</protein>
<dbReference type="PANTHER" id="PTHR12939:SF10">
    <property type="entry name" value="EG:4F1.1 PROTEIN"/>
    <property type="match status" value="1"/>
</dbReference>
<gene>
    <name evidence="13" type="ORF">HHI36_010556</name>
</gene>
<keyword evidence="6" id="KW-0812">Transmembrane</keyword>
<keyword evidence="7" id="KW-0735">Signal-anchor</keyword>
<sequence>MGHLKIVNGGIRLEGRAFVLDSLLASSIKSRYGQPIVIESKNFIFLGDDRFECLAKSFKIMDDRGVLLFSVDDQEVLVGADSLRVSGEGGTSFAGSVQTTFVRADSDLRLESPTGSLHIKAPQGVNIESRGGKINLLSFNDITLKSEVGSINLESSSILMPALPTAISTSRPTVSKTHEIYQLCVCDNGKLFLAHPQHVCAANSDDVICR</sequence>
<keyword evidence="8" id="KW-1133">Transmembrane helix</keyword>
<keyword evidence="5" id="KW-0963">Cytoplasm</keyword>
<evidence type="ECO:0000313" key="14">
    <source>
        <dbReference type="Proteomes" id="UP001516400"/>
    </source>
</evidence>
<dbReference type="InterPro" id="IPR039972">
    <property type="entry name" value="Sarcoglycan_gamma/delta/zeta"/>
</dbReference>
<evidence type="ECO:0000256" key="12">
    <source>
        <dbReference type="ARBA" id="ARBA00023212"/>
    </source>
</evidence>
<name>A0ABD2MJ24_9CUCU</name>
<evidence type="ECO:0000313" key="13">
    <source>
        <dbReference type="EMBL" id="KAL3266379.1"/>
    </source>
</evidence>
<dbReference type="GO" id="GO:0005856">
    <property type="term" value="C:cytoskeleton"/>
    <property type="evidence" value="ECO:0007669"/>
    <property type="project" value="UniProtKB-SubCell"/>
</dbReference>
<dbReference type="EMBL" id="JABFTP020000001">
    <property type="protein sequence ID" value="KAL3266379.1"/>
    <property type="molecule type" value="Genomic_DNA"/>
</dbReference>
<dbReference type="InterPro" id="IPR006875">
    <property type="entry name" value="Sarcoglycan"/>
</dbReference>
<keyword evidence="10" id="KW-1015">Disulfide bond</keyword>
<evidence type="ECO:0000256" key="10">
    <source>
        <dbReference type="ARBA" id="ARBA00023157"/>
    </source>
</evidence>
<evidence type="ECO:0000256" key="7">
    <source>
        <dbReference type="ARBA" id="ARBA00022968"/>
    </source>
</evidence>
<evidence type="ECO:0000256" key="8">
    <source>
        <dbReference type="ARBA" id="ARBA00022989"/>
    </source>
</evidence>
<evidence type="ECO:0000256" key="2">
    <source>
        <dbReference type="ARBA" id="ARBA00004274"/>
    </source>
</evidence>
<dbReference type="PANTHER" id="PTHR12939">
    <property type="entry name" value="SARCOGLYCAN"/>
    <property type="match status" value="1"/>
</dbReference>
<keyword evidence="12" id="KW-0206">Cytoskeleton</keyword>
<organism evidence="13 14">
    <name type="scientific">Cryptolaemus montrouzieri</name>
    <dbReference type="NCBI Taxonomy" id="559131"/>
    <lineage>
        <taxon>Eukaryota</taxon>
        <taxon>Metazoa</taxon>
        <taxon>Ecdysozoa</taxon>
        <taxon>Arthropoda</taxon>
        <taxon>Hexapoda</taxon>
        <taxon>Insecta</taxon>
        <taxon>Pterygota</taxon>
        <taxon>Neoptera</taxon>
        <taxon>Endopterygota</taxon>
        <taxon>Coleoptera</taxon>
        <taxon>Polyphaga</taxon>
        <taxon>Cucujiformia</taxon>
        <taxon>Coccinelloidea</taxon>
        <taxon>Coccinellidae</taxon>
        <taxon>Scymninae</taxon>
        <taxon>Scymnini</taxon>
        <taxon>Cryptolaemus</taxon>
    </lineage>
</organism>
<keyword evidence="9" id="KW-0472">Membrane</keyword>
<comment type="caution">
    <text evidence="13">The sequence shown here is derived from an EMBL/GenBank/DDBJ whole genome shotgun (WGS) entry which is preliminary data.</text>
</comment>
<evidence type="ECO:0000256" key="1">
    <source>
        <dbReference type="ARBA" id="ARBA00004245"/>
    </source>
</evidence>
<comment type="subcellular location">
    <subcellularLocation>
        <location evidence="2">Cell membrane</location>
        <location evidence="2">Sarcolemma</location>
        <topology evidence="2">Single-pass type II membrane protein</topology>
    </subcellularLocation>
    <subcellularLocation>
        <location evidence="1">Cytoplasm</location>
        <location evidence="1">Cytoskeleton</location>
    </subcellularLocation>
</comment>
<dbReference type="AlphaFoldDB" id="A0ABD2MJ24"/>
<keyword evidence="14" id="KW-1185">Reference proteome</keyword>